<sequence>MAANLTSSSNVALALWRVEVLQKKKDFYSRDNLTKNTPSSYLNIENGNKYEKFNAPEKSNTSGSTLSLYIAADAIESTFTGSADGENIVTKSKALKQTFDGLSNNAFKVIF</sequence>
<organism evidence="1 2">
    <name type="scientific">Panagrolaimus sp. PS1159</name>
    <dbReference type="NCBI Taxonomy" id="55785"/>
    <lineage>
        <taxon>Eukaryota</taxon>
        <taxon>Metazoa</taxon>
        <taxon>Ecdysozoa</taxon>
        <taxon>Nematoda</taxon>
        <taxon>Chromadorea</taxon>
        <taxon>Rhabditida</taxon>
        <taxon>Tylenchina</taxon>
        <taxon>Panagrolaimomorpha</taxon>
        <taxon>Panagrolaimoidea</taxon>
        <taxon>Panagrolaimidae</taxon>
        <taxon>Panagrolaimus</taxon>
    </lineage>
</organism>
<accession>A0AC35GMA2</accession>
<evidence type="ECO:0000313" key="2">
    <source>
        <dbReference type="WBParaSite" id="PS1159_v2.g6603.t1"/>
    </source>
</evidence>
<dbReference type="Proteomes" id="UP000887580">
    <property type="component" value="Unplaced"/>
</dbReference>
<name>A0AC35GMA2_9BILA</name>
<protein>
    <submittedName>
        <fullName evidence="2">Uncharacterized protein</fullName>
    </submittedName>
</protein>
<reference evidence="2" key="1">
    <citation type="submission" date="2022-11" db="UniProtKB">
        <authorList>
            <consortium name="WormBaseParasite"/>
        </authorList>
    </citation>
    <scope>IDENTIFICATION</scope>
</reference>
<evidence type="ECO:0000313" key="1">
    <source>
        <dbReference type="Proteomes" id="UP000887580"/>
    </source>
</evidence>
<dbReference type="WBParaSite" id="PS1159_v2.g6603.t1">
    <property type="protein sequence ID" value="PS1159_v2.g6603.t1"/>
    <property type="gene ID" value="PS1159_v2.g6603"/>
</dbReference>
<proteinExistence type="predicted"/>